<dbReference type="EnsemblPlants" id="AVESA.00010b.r2.5DG0970810.1">
    <property type="protein sequence ID" value="AVESA.00010b.r2.5DG0970810.1.CDS"/>
    <property type="gene ID" value="AVESA.00010b.r2.5DG0970810"/>
</dbReference>
<reference evidence="1" key="1">
    <citation type="submission" date="2021-05" db="EMBL/GenBank/DDBJ databases">
        <authorList>
            <person name="Scholz U."/>
            <person name="Mascher M."/>
            <person name="Fiebig A."/>
        </authorList>
    </citation>
    <scope>NUCLEOTIDE SEQUENCE [LARGE SCALE GENOMIC DNA]</scope>
</reference>
<protein>
    <submittedName>
        <fullName evidence="1">Uncharacterized protein</fullName>
    </submittedName>
</protein>
<evidence type="ECO:0000313" key="1">
    <source>
        <dbReference type="EnsemblPlants" id="AVESA.00010b.r2.5DG0970810.1.CDS"/>
    </source>
</evidence>
<accession>A0ACD5YHJ6</accession>
<sequence length="239" mass="25762">MCGAKVIPSDHGKTRRPGQVLSAGKSQMRGHRLADEDTEAWEAALREFMAADDGDDEEDIGPFLTGVTPECCRCKIDPSSPAIMAARPKRRRASPGHPYRGIRQRAWGRWSAEIRDSTKGVRVWIGTFDTAAAAARAYDAEALRIHGAKARTNFPSSTAAPEAPATCGDRPRPSPCRTVHQGRDDVARATEGASTSSSPEVNSTAPSEARILLECCSDDVKSLLAGSDDMNLWGFRLPS</sequence>
<reference evidence="1" key="2">
    <citation type="submission" date="2025-09" db="UniProtKB">
        <authorList>
            <consortium name="EnsemblPlants"/>
        </authorList>
    </citation>
    <scope>IDENTIFICATION</scope>
</reference>
<proteinExistence type="predicted"/>
<dbReference type="Proteomes" id="UP001732700">
    <property type="component" value="Chromosome 5D"/>
</dbReference>
<organism evidence="1 2">
    <name type="scientific">Avena sativa</name>
    <name type="common">Oat</name>
    <dbReference type="NCBI Taxonomy" id="4498"/>
    <lineage>
        <taxon>Eukaryota</taxon>
        <taxon>Viridiplantae</taxon>
        <taxon>Streptophyta</taxon>
        <taxon>Embryophyta</taxon>
        <taxon>Tracheophyta</taxon>
        <taxon>Spermatophyta</taxon>
        <taxon>Magnoliopsida</taxon>
        <taxon>Liliopsida</taxon>
        <taxon>Poales</taxon>
        <taxon>Poaceae</taxon>
        <taxon>BOP clade</taxon>
        <taxon>Pooideae</taxon>
        <taxon>Poodae</taxon>
        <taxon>Poeae</taxon>
        <taxon>Poeae Chloroplast Group 1 (Aveneae type)</taxon>
        <taxon>Aveninae</taxon>
        <taxon>Avena</taxon>
    </lineage>
</organism>
<evidence type="ECO:0000313" key="2">
    <source>
        <dbReference type="Proteomes" id="UP001732700"/>
    </source>
</evidence>
<name>A0ACD5YHJ6_AVESA</name>
<keyword evidence="2" id="KW-1185">Reference proteome</keyword>